<dbReference type="PROSITE" id="PS50045">
    <property type="entry name" value="SIGMA54_INTERACT_4"/>
    <property type="match status" value="1"/>
</dbReference>
<dbReference type="SUPFAM" id="SSF46785">
    <property type="entry name" value="Winged helix' DNA-binding domain"/>
    <property type="match status" value="1"/>
</dbReference>
<dbReference type="PANTHER" id="PTHR32071:SF38">
    <property type="entry name" value="PSP OPERON TRANSCRIPTIONAL ACTIVATOR"/>
    <property type="match status" value="1"/>
</dbReference>
<dbReference type="PROSITE" id="PS51096">
    <property type="entry name" value="PTS_EIIA_TYPE_4"/>
    <property type="match status" value="1"/>
</dbReference>
<dbReference type="GO" id="GO:0003677">
    <property type="term" value="F:DNA binding"/>
    <property type="evidence" value="ECO:0007669"/>
    <property type="project" value="UniProtKB-KW"/>
</dbReference>
<dbReference type="PANTHER" id="PTHR32071">
    <property type="entry name" value="TRANSCRIPTIONAL REGULATORY PROTEIN"/>
    <property type="match status" value="1"/>
</dbReference>
<proteinExistence type="predicted"/>
<gene>
    <name evidence="8" type="ORF">DO83_06610</name>
</gene>
<evidence type="ECO:0000256" key="3">
    <source>
        <dbReference type="ARBA" id="ARBA00022840"/>
    </source>
</evidence>
<dbReference type="EMBL" id="CP012098">
    <property type="protein sequence ID" value="AQP39302.1"/>
    <property type="molecule type" value="Genomic_DNA"/>
</dbReference>
<evidence type="ECO:0000259" key="7">
    <source>
        <dbReference type="PROSITE" id="PS51372"/>
    </source>
</evidence>
<reference evidence="8 9" key="1">
    <citation type="journal article" date="2016" name="Sci. Rep.">
        <title>Accelerated dysbiosis of gut microbiota during aggravation of DSS-induced colitis by a butyrate-producing bacterium.</title>
        <authorList>
            <person name="Zhang Q."/>
            <person name="Wu Y."/>
            <person name="Wang J."/>
            <person name="Wu G."/>
            <person name="Long W."/>
            <person name="Xue Z."/>
            <person name="Wang L."/>
            <person name="Zhang X."/>
            <person name="Pang X."/>
            <person name="Zhao Y."/>
            <person name="Zhao L."/>
            <person name="Zhang C."/>
        </authorList>
    </citation>
    <scope>NUCLEOTIDE SEQUENCE [LARGE SCALE GENOMIC DNA]</scope>
    <source>
        <strain evidence="8 9">BPB5</strain>
    </source>
</reference>
<dbReference type="Pfam" id="PF00874">
    <property type="entry name" value="PRD"/>
    <property type="match status" value="1"/>
</dbReference>
<organism evidence="8 9">
    <name type="scientific">Anaerostipes hadrus</name>
    <dbReference type="NCBI Taxonomy" id="649756"/>
    <lineage>
        <taxon>Bacteria</taxon>
        <taxon>Bacillati</taxon>
        <taxon>Bacillota</taxon>
        <taxon>Clostridia</taxon>
        <taxon>Lachnospirales</taxon>
        <taxon>Lachnospiraceae</taxon>
        <taxon>Anaerostipes</taxon>
    </lineage>
</organism>
<keyword evidence="3" id="KW-0067">ATP-binding</keyword>
<dbReference type="InterPro" id="IPR036662">
    <property type="entry name" value="PTS_EIIA_man-typ_sf"/>
</dbReference>
<keyword evidence="2" id="KW-0547">Nucleotide-binding</keyword>
<dbReference type="SMART" id="SM00382">
    <property type="entry name" value="AAA"/>
    <property type="match status" value="1"/>
</dbReference>
<dbReference type="GO" id="GO:0006355">
    <property type="term" value="P:regulation of DNA-templated transcription"/>
    <property type="evidence" value="ECO:0007669"/>
    <property type="project" value="InterPro"/>
</dbReference>
<dbReference type="InterPro" id="IPR002831">
    <property type="entry name" value="Tscrpt_reg_TrmB_N"/>
</dbReference>
<keyword evidence="4" id="KW-0238">DNA-binding</keyword>
<evidence type="ECO:0000259" key="6">
    <source>
        <dbReference type="PROSITE" id="PS51096"/>
    </source>
</evidence>
<dbReference type="InterPro" id="IPR002078">
    <property type="entry name" value="Sigma_54_int"/>
</dbReference>
<evidence type="ECO:0000256" key="4">
    <source>
        <dbReference type="ARBA" id="ARBA00023125"/>
    </source>
</evidence>
<dbReference type="GO" id="GO:0005524">
    <property type="term" value="F:ATP binding"/>
    <property type="evidence" value="ECO:0007669"/>
    <property type="project" value="UniProtKB-KW"/>
</dbReference>
<dbReference type="PROSITE" id="PS51372">
    <property type="entry name" value="PRD_2"/>
    <property type="match status" value="1"/>
</dbReference>
<evidence type="ECO:0000313" key="9">
    <source>
        <dbReference type="Proteomes" id="UP000188159"/>
    </source>
</evidence>
<dbReference type="GO" id="GO:0009401">
    <property type="term" value="P:phosphoenolpyruvate-dependent sugar phosphotransferase system"/>
    <property type="evidence" value="ECO:0007669"/>
    <property type="project" value="InterPro"/>
</dbReference>
<dbReference type="Pfam" id="PF03610">
    <property type="entry name" value="EIIA-man"/>
    <property type="match status" value="1"/>
</dbReference>
<evidence type="ECO:0000259" key="5">
    <source>
        <dbReference type="PROSITE" id="PS50045"/>
    </source>
</evidence>
<dbReference type="InterPro" id="IPR036388">
    <property type="entry name" value="WH-like_DNA-bd_sf"/>
</dbReference>
<dbReference type="Gene3D" id="3.40.50.510">
    <property type="entry name" value="Phosphotransferase system, mannose-type IIA component"/>
    <property type="match status" value="1"/>
</dbReference>
<dbReference type="GO" id="GO:0016740">
    <property type="term" value="F:transferase activity"/>
    <property type="evidence" value="ECO:0007669"/>
    <property type="project" value="UniProtKB-KW"/>
</dbReference>
<dbReference type="SUPFAM" id="SSF52540">
    <property type="entry name" value="P-loop containing nucleoside triphosphate hydrolases"/>
    <property type="match status" value="1"/>
</dbReference>
<keyword evidence="1" id="KW-0808">Transferase</keyword>
<sequence length="888" mass="102231">MEYEIRKDKKGMAKENNKDRILKLLKECKNHQTAESIAVQLNIQRNTASGILNELVREGIVQKEKTRPVIFSYIQPEDQLPEDPFTTFIGADQSLKDAVEKCKLSAGYPNKGMPILLFGSSGVGKSLLAEYIYQYAKFIGTIPEDAPFVVLNCADYANNKELLSSVLFGYKKGAFTGANKDTKGLIEEADKGYLFLDEVHRLSPEGQEKLFRYMDKGIISRMGDSGQNCELNVRLIFATTEGRETMLDTFLRRIPVDVVLPDFQERTLEEKYELILFLIHQESKTMNTAFQVSSNVINRLLTFQGKGNIGTLKNIIRLSCAKAYNERSKGQEVIPLNLSHLSSDTLLLGNGESIPYVNEMIEVSPDQDAVWKISMTEQVDVDFSEKVINDLIREYLEKDISTIKFRKIIYDEVNRIEDIVINQEIHPYVQNLYTQAVRNILIYLQDNYGLKYSGVMEMVFVKMLYVLNNQNKHTDDRKYEHLAKQLQRVMYRYYKMGLIFYEMLHQAVDYETNPWFVRMFAMLYFYSIARDEMDYTNAIIVSHGPATASSITSTVNKVFETYIFEAFDMEYDTPKKDVVKRIKRYLKNTNTSKGLLIFVDMGSLLDISEDIKDDVEGDLGIVNNITTEMALEAGELILKHEDLQNIMDTIIEHHVTKKSFVPSKQKPKAILLCCTTGLGTTDKMKMLLQGCLEGIDIDVVEMTYAELSTEGNRCDVFRKYDIQFIITTSKLMIQGVTTLMLNELIDERGEKVIYSTVGRYCDKDKTQRFIENIVRSFTIKNLIGQLTILNPDKIMGDVEETVSKLEILEDTTYSIDQKKMLYIHMCVMVERLILEKGRLPQEDMTDDLKCRESFIKNLKESFSVIENKYNVSLNEREILMIYYLTENN</sequence>
<dbReference type="InterPro" id="IPR003593">
    <property type="entry name" value="AAA+_ATPase"/>
</dbReference>
<dbReference type="InterPro" id="IPR036634">
    <property type="entry name" value="PRD_sf"/>
</dbReference>
<feature type="domain" description="Sigma-54 factor interaction" evidence="5">
    <location>
        <begin position="88"/>
        <end position="321"/>
    </location>
</feature>
<protein>
    <submittedName>
        <fullName evidence="8">Sigma-54 interaction domain protein</fullName>
    </submittedName>
</protein>
<dbReference type="InterPro" id="IPR004701">
    <property type="entry name" value="PTS_EIIA_man-typ"/>
</dbReference>
<dbReference type="Gene3D" id="1.10.10.10">
    <property type="entry name" value="Winged helix-like DNA-binding domain superfamily/Winged helix DNA-binding domain"/>
    <property type="match status" value="1"/>
</dbReference>
<evidence type="ECO:0000256" key="2">
    <source>
        <dbReference type="ARBA" id="ARBA00022741"/>
    </source>
</evidence>
<dbReference type="CDD" id="cd00009">
    <property type="entry name" value="AAA"/>
    <property type="match status" value="1"/>
</dbReference>
<dbReference type="InterPro" id="IPR036390">
    <property type="entry name" value="WH_DNA-bd_sf"/>
</dbReference>
<dbReference type="Pfam" id="PF00158">
    <property type="entry name" value="Sigma54_activat"/>
    <property type="match status" value="1"/>
</dbReference>
<feature type="domain" description="PTS EIIA type-4" evidence="6">
    <location>
        <begin position="535"/>
        <end position="660"/>
    </location>
</feature>
<evidence type="ECO:0000256" key="1">
    <source>
        <dbReference type="ARBA" id="ARBA00022679"/>
    </source>
</evidence>
<dbReference type="Gene3D" id="3.40.50.300">
    <property type="entry name" value="P-loop containing nucleotide triphosphate hydrolases"/>
    <property type="match status" value="1"/>
</dbReference>
<dbReference type="Proteomes" id="UP000188159">
    <property type="component" value="Chromosome"/>
</dbReference>
<accession>A0A1Q2C6D3</accession>
<dbReference type="InterPro" id="IPR011608">
    <property type="entry name" value="PRD"/>
</dbReference>
<dbReference type="SUPFAM" id="SSF53062">
    <property type="entry name" value="PTS system fructose IIA component-like"/>
    <property type="match status" value="1"/>
</dbReference>
<feature type="domain" description="PRD" evidence="7">
    <location>
        <begin position="789"/>
        <end position="888"/>
    </location>
</feature>
<name>A0A1Q2C6D3_ANAHA</name>
<dbReference type="Pfam" id="PF01978">
    <property type="entry name" value="TrmB"/>
    <property type="match status" value="1"/>
</dbReference>
<dbReference type="AlphaFoldDB" id="A0A1Q2C6D3"/>
<dbReference type="InterPro" id="IPR027417">
    <property type="entry name" value="P-loop_NTPase"/>
</dbReference>
<dbReference type="GO" id="GO:0016020">
    <property type="term" value="C:membrane"/>
    <property type="evidence" value="ECO:0007669"/>
    <property type="project" value="InterPro"/>
</dbReference>
<dbReference type="SUPFAM" id="SSF63520">
    <property type="entry name" value="PTS-regulatory domain, PRD"/>
    <property type="match status" value="1"/>
</dbReference>
<evidence type="ECO:0000313" key="8">
    <source>
        <dbReference type="EMBL" id="AQP39302.1"/>
    </source>
</evidence>